<feature type="compositionally biased region" description="Polar residues" evidence="4">
    <location>
        <begin position="180"/>
        <end position="191"/>
    </location>
</feature>
<dbReference type="SUPFAM" id="SSF47565">
    <property type="entry name" value="Insect pheromone/odorant-binding proteins"/>
    <property type="match status" value="1"/>
</dbReference>
<evidence type="ECO:0000313" key="5">
    <source>
        <dbReference type="EMBL" id="CAK1580501.1"/>
    </source>
</evidence>
<evidence type="ECO:0000256" key="1">
    <source>
        <dbReference type="ARBA" id="ARBA00004613"/>
    </source>
</evidence>
<dbReference type="InterPro" id="IPR052295">
    <property type="entry name" value="Odorant-binding_protein"/>
</dbReference>
<dbReference type="InterPro" id="IPR036728">
    <property type="entry name" value="PBP_GOBP_sf"/>
</dbReference>
<comment type="similarity">
    <text evidence="2">Belongs to the PBP/GOBP family.</text>
</comment>
<keyword evidence="3" id="KW-0964">Secreted</keyword>
<evidence type="ECO:0000313" key="6">
    <source>
        <dbReference type="Proteomes" id="UP001314205"/>
    </source>
</evidence>
<dbReference type="AlphaFoldDB" id="A0AAV1KFI0"/>
<feature type="compositionally biased region" description="Basic and acidic residues" evidence="4">
    <location>
        <begin position="160"/>
        <end position="179"/>
    </location>
</feature>
<dbReference type="GO" id="GO:0005549">
    <property type="term" value="F:odorant binding"/>
    <property type="evidence" value="ECO:0007669"/>
    <property type="project" value="InterPro"/>
</dbReference>
<feature type="compositionally biased region" description="Basic and acidic residues" evidence="4">
    <location>
        <begin position="105"/>
        <end position="115"/>
    </location>
</feature>
<evidence type="ECO:0000256" key="2">
    <source>
        <dbReference type="ARBA" id="ARBA00008098"/>
    </source>
</evidence>
<sequence length="309" mass="35796">MVTFTFNVIFPQALNCRIKTAPAKENELKRIYSSCLRKQGQRNNTNSQRNNGEHSTWSTTWEYTPKTTYDQERTTNQNDRTTNSNARITNNYKHKDRIGVTDAMTTRHDIDYTRDDELEESTDGESGGSDMNQGSYNNDRPNGGEYKLGDDYNEDSPQYENDRSLSKLSERQKRDKRNEMNSGQRSQYNPNTKKRSDENESRRDGEQDSHNNDAEKKSKNIPCALHCFMESLQMTDDAGMPNKYLVTQAITKDIQNEELKDFLQESTDECFEMLSANRGDKCEFSKNLLMCLSDKGKSNCDDWKDDVQF</sequence>
<dbReference type="GO" id="GO:0005576">
    <property type="term" value="C:extracellular region"/>
    <property type="evidence" value="ECO:0007669"/>
    <property type="project" value="UniProtKB-SubCell"/>
</dbReference>
<reference evidence="5 6" key="1">
    <citation type="submission" date="2023-11" db="EMBL/GenBank/DDBJ databases">
        <authorList>
            <person name="Hedman E."/>
            <person name="Englund M."/>
            <person name="Stromberg M."/>
            <person name="Nyberg Akerstrom W."/>
            <person name="Nylinder S."/>
            <person name="Jareborg N."/>
            <person name="Kallberg Y."/>
            <person name="Kronander E."/>
        </authorList>
    </citation>
    <scope>NUCLEOTIDE SEQUENCE [LARGE SCALE GENOMIC DNA]</scope>
</reference>
<comment type="caution">
    <text evidence="5">The sequence shown here is derived from an EMBL/GenBank/DDBJ whole genome shotgun (WGS) entry which is preliminary data.</text>
</comment>
<organism evidence="5 6">
    <name type="scientific">Parnassius mnemosyne</name>
    <name type="common">clouded apollo</name>
    <dbReference type="NCBI Taxonomy" id="213953"/>
    <lineage>
        <taxon>Eukaryota</taxon>
        <taxon>Metazoa</taxon>
        <taxon>Ecdysozoa</taxon>
        <taxon>Arthropoda</taxon>
        <taxon>Hexapoda</taxon>
        <taxon>Insecta</taxon>
        <taxon>Pterygota</taxon>
        <taxon>Neoptera</taxon>
        <taxon>Endopterygota</taxon>
        <taxon>Lepidoptera</taxon>
        <taxon>Glossata</taxon>
        <taxon>Ditrysia</taxon>
        <taxon>Papilionoidea</taxon>
        <taxon>Papilionidae</taxon>
        <taxon>Parnassiinae</taxon>
        <taxon>Parnassini</taxon>
        <taxon>Parnassius</taxon>
        <taxon>Driopa</taxon>
    </lineage>
</organism>
<feature type="region of interest" description="Disordered" evidence="4">
    <location>
        <begin position="38"/>
        <end position="216"/>
    </location>
</feature>
<dbReference type="PANTHER" id="PTHR21066">
    <property type="entry name" value="ODORANT-BINDING PROTEIN 59A-RELATED"/>
    <property type="match status" value="1"/>
</dbReference>
<comment type="subcellular location">
    <subcellularLocation>
        <location evidence="1">Secreted</location>
    </subcellularLocation>
</comment>
<feature type="compositionally biased region" description="Polar residues" evidence="4">
    <location>
        <begin position="129"/>
        <end position="140"/>
    </location>
</feature>
<feature type="compositionally biased region" description="Polar residues" evidence="4">
    <location>
        <begin position="41"/>
        <end position="91"/>
    </location>
</feature>
<keyword evidence="6" id="KW-1185">Reference proteome</keyword>
<dbReference type="Proteomes" id="UP001314205">
    <property type="component" value="Unassembled WGS sequence"/>
</dbReference>
<evidence type="ECO:0000256" key="4">
    <source>
        <dbReference type="SAM" id="MobiDB-lite"/>
    </source>
</evidence>
<proteinExistence type="inferred from homology"/>
<feature type="compositionally biased region" description="Basic and acidic residues" evidence="4">
    <location>
        <begin position="194"/>
        <end position="216"/>
    </location>
</feature>
<dbReference type="Gene3D" id="1.10.238.20">
    <property type="entry name" value="Pheromone/general odorant binding protein domain"/>
    <property type="match status" value="1"/>
</dbReference>
<protein>
    <submittedName>
        <fullName evidence="5">Uncharacterized protein</fullName>
    </submittedName>
</protein>
<dbReference type="PANTHER" id="PTHR21066:SF9">
    <property type="entry name" value="ODORANT-BINDING PROTEIN 59A"/>
    <property type="match status" value="1"/>
</dbReference>
<dbReference type="Pfam" id="PF01395">
    <property type="entry name" value="PBP_GOBP"/>
    <property type="match status" value="1"/>
</dbReference>
<dbReference type="CDD" id="cd23992">
    <property type="entry name" value="PBP_GOBP"/>
    <property type="match status" value="1"/>
</dbReference>
<name>A0AAV1KFI0_9NEOP</name>
<evidence type="ECO:0000256" key="3">
    <source>
        <dbReference type="ARBA" id="ARBA00022525"/>
    </source>
</evidence>
<gene>
    <name evidence="5" type="ORF">PARMNEM_LOCUS2294</name>
</gene>
<dbReference type="InterPro" id="IPR006170">
    <property type="entry name" value="PBP/GOBP"/>
</dbReference>
<dbReference type="EMBL" id="CAVLGL010000013">
    <property type="protein sequence ID" value="CAK1580501.1"/>
    <property type="molecule type" value="Genomic_DNA"/>
</dbReference>
<accession>A0AAV1KFI0</accession>